<keyword evidence="11" id="KW-1185">Reference proteome</keyword>
<name>A0A2U1MQR1_ARTAN</name>
<dbReference type="Pfam" id="PF00112">
    <property type="entry name" value="Peptidase_C1"/>
    <property type="match status" value="3"/>
</dbReference>
<keyword evidence="2" id="KW-0645">Protease</keyword>
<dbReference type="GO" id="GO:0008234">
    <property type="term" value="F:cysteine-type peptidase activity"/>
    <property type="evidence" value="ECO:0007669"/>
    <property type="project" value="UniProtKB-KW"/>
</dbReference>
<dbReference type="PANTHER" id="PTHR12411">
    <property type="entry name" value="CYSTEINE PROTEASE FAMILY C1-RELATED"/>
    <property type="match status" value="1"/>
</dbReference>
<feature type="domain" description="Peptidase C1A papain C-terminal" evidence="8">
    <location>
        <begin position="546"/>
        <end position="663"/>
    </location>
</feature>
<feature type="domain" description="Cathepsin propeptide inhibitor" evidence="9">
    <location>
        <begin position="40"/>
        <end position="92"/>
    </location>
</feature>
<accession>A0A2U1MQR1</accession>
<keyword evidence="5" id="KW-0788">Thiol protease</keyword>
<evidence type="ECO:0000256" key="7">
    <source>
        <dbReference type="SAM" id="SignalP"/>
    </source>
</evidence>
<evidence type="ECO:0000313" key="10">
    <source>
        <dbReference type="EMBL" id="PWA63580.1"/>
    </source>
</evidence>
<comment type="caution">
    <text evidence="10">The sequence shown here is derived from an EMBL/GenBank/DDBJ whole genome shotgun (WGS) entry which is preliminary data.</text>
</comment>
<dbReference type="GO" id="GO:0006508">
    <property type="term" value="P:proteolysis"/>
    <property type="evidence" value="ECO:0007669"/>
    <property type="project" value="UniProtKB-KW"/>
</dbReference>
<evidence type="ECO:0000259" key="9">
    <source>
        <dbReference type="SMART" id="SM00848"/>
    </source>
</evidence>
<dbReference type="EMBL" id="PKPP01004608">
    <property type="protein sequence ID" value="PWA63580.1"/>
    <property type="molecule type" value="Genomic_DNA"/>
</dbReference>
<dbReference type="PROSITE" id="PS00640">
    <property type="entry name" value="THIOL_PROTEASE_ASN"/>
    <property type="match status" value="2"/>
</dbReference>
<dbReference type="InterPro" id="IPR025660">
    <property type="entry name" value="Pept_his_AS"/>
</dbReference>
<dbReference type="Gene3D" id="3.90.70.10">
    <property type="entry name" value="Cysteine proteinases"/>
    <property type="match status" value="3"/>
</dbReference>
<evidence type="ECO:0000256" key="3">
    <source>
        <dbReference type="ARBA" id="ARBA00022729"/>
    </source>
</evidence>
<dbReference type="STRING" id="35608.A0A2U1MQR1"/>
<evidence type="ECO:0000256" key="5">
    <source>
        <dbReference type="ARBA" id="ARBA00022807"/>
    </source>
</evidence>
<protein>
    <submittedName>
        <fullName evidence="10">Peptidase C1A</fullName>
    </submittedName>
</protein>
<comment type="similarity">
    <text evidence="1">Belongs to the peptidase C1 family.</text>
</comment>
<dbReference type="InterPro" id="IPR000169">
    <property type="entry name" value="Pept_cys_AS"/>
</dbReference>
<dbReference type="InterPro" id="IPR013128">
    <property type="entry name" value="Peptidase_C1A"/>
</dbReference>
<evidence type="ECO:0000313" key="11">
    <source>
        <dbReference type="Proteomes" id="UP000245207"/>
    </source>
</evidence>
<keyword evidence="4" id="KW-0378">Hydrolase</keyword>
<evidence type="ECO:0000256" key="6">
    <source>
        <dbReference type="ARBA" id="ARBA00023157"/>
    </source>
</evidence>
<evidence type="ECO:0000259" key="8">
    <source>
        <dbReference type="SMART" id="SM00645"/>
    </source>
</evidence>
<dbReference type="SMART" id="SM00848">
    <property type="entry name" value="Inhibitor_I29"/>
    <property type="match status" value="2"/>
</dbReference>
<feature type="chain" id="PRO_5015769640" evidence="7">
    <location>
        <begin position="23"/>
        <end position="745"/>
    </location>
</feature>
<keyword evidence="6" id="KW-1015">Disulfide bond</keyword>
<dbReference type="InterPro" id="IPR038765">
    <property type="entry name" value="Papain-like_cys_pep_sf"/>
</dbReference>
<feature type="domain" description="Peptidase C1A papain C-terminal" evidence="8">
    <location>
        <begin position="125"/>
        <end position="284"/>
    </location>
</feature>
<reference evidence="10 11" key="1">
    <citation type="journal article" date="2018" name="Mol. Plant">
        <title>The genome of Artemisia annua provides insight into the evolution of Asteraceae family and artemisinin biosynthesis.</title>
        <authorList>
            <person name="Shen Q."/>
            <person name="Zhang L."/>
            <person name="Liao Z."/>
            <person name="Wang S."/>
            <person name="Yan T."/>
            <person name="Shi P."/>
            <person name="Liu M."/>
            <person name="Fu X."/>
            <person name="Pan Q."/>
            <person name="Wang Y."/>
            <person name="Lv Z."/>
            <person name="Lu X."/>
            <person name="Zhang F."/>
            <person name="Jiang W."/>
            <person name="Ma Y."/>
            <person name="Chen M."/>
            <person name="Hao X."/>
            <person name="Li L."/>
            <person name="Tang Y."/>
            <person name="Lv G."/>
            <person name="Zhou Y."/>
            <person name="Sun X."/>
            <person name="Brodelius P.E."/>
            <person name="Rose J.K.C."/>
            <person name="Tang K."/>
        </authorList>
    </citation>
    <scope>NUCLEOTIDE SEQUENCE [LARGE SCALE GENOMIC DNA]</scope>
    <source>
        <strain evidence="11">cv. Huhao1</strain>
        <tissue evidence="10">Leaf</tissue>
    </source>
</reference>
<dbReference type="Pfam" id="PF08246">
    <property type="entry name" value="Inhibitor_I29"/>
    <property type="match status" value="2"/>
</dbReference>
<feature type="domain" description="Peptidase C1A papain C-terminal" evidence="8">
    <location>
        <begin position="329"/>
        <end position="545"/>
    </location>
</feature>
<dbReference type="SUPFAM" id="SSF54001">
    <property type="entry name" value="Cysteine proteinases"/>
    <property type="match status" value="3"/>
</dbReference>
<dbReference type="PROSITE" id="PS00139">
    <property type="entry name" value="THIOL_PROTEASE_CYS"/>
    <property type="match status" value="2"/>
</dbReference>
<dbReference type="FunFam" id="3.90.70.10:FF:000023">
    <property type="entry name" value="Senescence-specific cysteine protease SAG39"/>
    <property type="match status" value="1"/>
</dbReference>
<proteinExistence type="inferred from homology"/>
<gene>
    <name evidence="10" type="ORF">CTI12_AA352110</name>
</gene>
<dbReference type="CDD" id="cd02248">
    <property type="entry name" value="Peptidase_C1A"/>
    <property type="match status" value="1"/>
</dbReference>
<evidence type="ECO:0000256" key="1">
    <source>
        <dbReference type="ARBA" id="ARBA00008455"/>
    </source>
</evidence>
<organism evidence="10 11">
    <name type="scientific">Artemisia annua</name>
    <name type="common">Sweet wormwood</name>
    <dbReference type="NCBI Taxonomy" id="35608"/>
    <lineage>
        <taxon>Eukaryota</taxon>
        <taxon>Viridiplantae</taxon>
        <taxon>Streptophyta</taxon>
        <taxon>Embryophyta</taxon>
        <taxon>Tracheophyta</taxon>
        <taxon>Spermatophyta</taxon>
        <taxon>Magnoliopsida</taxon>
        <taxon>eudicotyledons</taxon>
        <taxon>Gunneridae</taxon>
        <taxon>Pentapetalae</taxon>
        <taxon>asterids</taxon>
        <taxon>campanulids</taxon>
        <taxon>Asterales</taxon>
        <taxon>Asteraceae</taxon>
        <taxon>Asteroideae</taxon>
        <taxon>Anthemideae</taxon>
        <taxon>Artemisiinae</taxon>
        <taxon>Artemisia</taxon>
    </lineage>
</organism>
<dbReference type="OrthoDB" id="10253408at2759"/>
<evidence type="ECO:0000256" key="4">
    <source>
        <dbReference type="ARBA" id="ARBA00022801"/>
    </source>
</evidence>
<sequence length="745" mass="84431">MEIYKFILLSISMVMILGIVESFDYHEKELESEEGLKRMYDRWRTHHKVEQKNDDRFNVFKYNVRHVHNSNMMNKPYTLKVNKFADMTNHEFRKNYAGSKISHYRALKGARKPNLPFKYANAVNLPPSVDWRTCNAVTPPKNQGKCGSCWAFSTVVAVEGINAIKTGQLLSLSEQHLIDCNNVSNNACDGGFMEPAFNFLMHHRGLATEQNYPYTCQKGICDPAKSFDYHEKELESEEGLKRMYDRWRTHHKVEQKNDDRFNVFKYNVRHVHNSNMMNKPYTLKVNKFADMTNHEFRKNYAGSKISHYRALKGARKPNLPFKYANAVNLPPSVDWRTCNAVTPPKNQGKCGSCWAFSTVVAVEGINAIKTGQLLSLSEQHLIDCNNVSNNACDGGFMEPAFNFLMHHRGLATEQNYPYTCQKGICDPAKIGNQVVTIDGFEDVPECDEVALMKAVAHQPVSVAMDANGHDIQFYSKGVFTGVCTTDVNHGVAIVGYGQTPEGMKYWIVKNSWGPEWGENGFVRIQKDVQDKKGLCGVALEPSYPIKESSNQVVTIDGFEDVPECDEVALMKAVAHQPVSVAMDANGHDIQFYSKGVFTGVCTTDVNHGVAIVGYGQTPEGMKYWIVKNSWGPEWGENGFVRIQKDVQDKKGLCGVALEPSYPIKESKDEVCHTPPEDTFPVFQPKNEPINTPPVVEHQPNPFGLTEDELRLFNNDEELRKNWFDIMEAKYYNGEFRESSSEEGYN</sequence>
<dbReference type="CDD" id="cd02619">
    <property type="entry name" value="Peptidase_C1"/>
    <property type="match status" value="1"/>
</dbReference>
<dbReference type="InterPro" id="IPR000668">
    <property type="entry name" value="Peptidase_C1A_C"/>
</dbReference>
<dbReference type="SMART" id="SM00645">
    <property type="entry name" value="Pept_C1"/>
    <property type="match status" value="3"/>
</dbReference>
<dbReference type="InterPro" id="IPR013201">
    <property type="entry name" value="Prot_inhib_I29"/>
</dbReference>
<feature type="domain" description="Cathepsin propeptide inhibitor" evidence="9">
    <location>
        <begin position="244"/>
        <end position="296"/>
    </location>
</feature>
<evidence type="ECO:0000256" key="2">
    <source>
        <dbReference type="ARBA" id="ARBA00022670"/>
    </source>
</evidence>
<dbReference type="Proteomes" id="UP000245207">
    <property type="component" value="Unassembled WGS sequence"/>
</dbReference>
<dbReference type="AlphaFoldDB" id="A0A2U1MQR1"/>
<dbReference type="InterPro" id="IPR025661">
    <property type="entry name" value="Pept_asp_AS"/>
</dbReference>
<keyword evidence="3 7" id="KW-0732">Signal</keyword>
<dbReference type="InterPro" id="IPR039417">
    <property type="entry name" value="Peptidase_C1A_papain-like"/>
</dbReference>
<feature type="signal peptide" evidence="7">
    <location>
        <begin position="1"/>
        <end position="22"/>
    </location>
</feature>
<dbReference type="PROSITE" id="PS00639">
    <property type="entry name" value="THIOL_PROTEASE_HIS"/>
    <property type="match status" value="2"/>
</dbReference>
<dbReference type="PRINTS" id="PR00705">
    <property type="entry name" value="PAPAIN"/>
</dbReference>